<comment type="similarity">
    <text evidence="1">Belongs to the IMPACT family.</text>
</comment>
<keyword evidence="4" id="KW-1185">Reference proteome</keyword>
<dbReference type="EMBL" id="VORB01000010">
    <property type="protein sequence ID" value="TXC76161.1"/>
    <property type="molecule type" value="Genomic_DNA"/>
</dbReference>
<dbReference type="Proteomes" id="UP000321168">
    <property type="component" value="Unassembled WGS sequence"/>
</dbReference>
<organism evidence="3 4">
    <name type="scientific">Luteibaculum oceani</name>
    <dbReference type="NCBI Taxonomy" id="1294296"/>
    <lineage>
        <taxon>Bacteria</taxon>
        <taxon>Pseudomonadati</taxon>
        <taxon>Bacteroidota</taxon>
        <taxon>Flavobacteriia</taxon>
        <taxon>Flavobacteriales</taxon>
        <taxon>Luteibaculaceae</taxon>
        <taxon>Luteibaculum</taxon>
    </lineage>
</organism>
<evidence type="ECO:0000256" key="1">
    <source>
        <dbReference type="ARBA" id="ARBA00007665"/>
    </source>
</evidence>
<dbReference type="SUPFAM" id="SSF54211">
    <property type="entry name" value="Ribosomal protein S5 domain 2-like"/>
    <property type="match status" value="1"/>
</dbReference>
<dbReference type="InterPro" id="IPR020568">
    <property type="entry name" value="Ribosomal_Su5_D2-typ_SF"/>
</dbReference>
<gene>
    <name evidence="3" type="ORF">FRX97_10440</name>
</gene>
<comment type="caution">
    <text evidence="3">The sequence shown here is derived from an EMBL/GenBank/DDBJ whole genome shotgun (WGS) entry which is preliminary data.</text>
</comment>
<evidence type="ECO:0000313" key="3">
    <source>
        <dbReference type="EMBL" id="TXC76161.1"/>
    </source>
</evidence>
<dbReference type="PANTHER" id="PTHR16301">
    <property type="entry name" value="IMPACT-RELATED"/>
    <property type="match status" value="1"/>
</dbReference>
<name>A0A5C6UVA1_9FLAO</name>
<dbReference type="GO" id="GO:0006446">
    <property type="term" value="P:regulation of translational initiation"/>
    <property type="evidence" value="ECO:0007669"/>
    <property type="project" value="TreeGrafter"/>
</dbReference>
<dbReference type="GO" id="GO:0005737">
    <property type="term" value="C:cytoplasm"/>
    <property type="evidence" value="ECO:0007669"/>
    <property type="project" value="TreeGrafter"/>
</dbReference>
<dbReference type="Pfam" id="PF01205">
    <property type="entry name" value="Impact_N"/>
    <property type="match status" value="1"/>
</dbReference>
<dbReference type="AlphaFoldDB" id="A0A5C6UVA1"/>
<sequence>MEFGKYHTIKSAHEILFKEKGSKFYGLVFPMESEEELKQHIEEQRKKYPSAGHHCYGYRINPLEIYERANDDGEPSGTAGNPILGQLQSKEVINSGIIVTRIFGGTKLGTGGLISAYRTSAQIALETADIIVSELTESRTILSPFDESFKVYQLKENLGLDKLIEQHTEKGVVLELQVPLSKRKIFDEWLERFDNSRLREI</sequence>
<feature type="domain" description="Impact N-terminal" evidence="2">
    <location>
        <begin position="20"/>
        <end position="125"/>
    </location>
</feature>
<reference evidence="3 4" key="1">
    <citation type="submission" date="2019-08" db="EMBL/GenBank/DDBJ databases">
        <title>Genome of Luteibaculum oceani JCM 18817.</title>
        <authorList>
            <person name="Bowman J.P."/>
        </authorList>
    </citation>
    <scope>NUCLEOTIDE SEQUENCE [LARGE SCALE GENOMIC DNA]</scope>
    <source>
        <strain evidence="3 4">JCM 18817</strain>
    </source>
</reference>
<dbReference type="OrthoDB" id="9813771at2"/>
<accession>A0A5C6UVA1</accession>
<proteinExistence type="inferred from homology"/>
<protein>
    <submittedName>
        <fullName evidence="3">YigZ family protein</fullName>
    </submittedName>
</protein>
<dbReference type="RefSeq" id="WP_147015163.1">
    <property type="nucleotide sequence ID" value="NZ_VORB01000010.1"/>
</dbReference>
<dbReference type="Gene3D" id="3.30.230.30">
    <property type="entry name" value="Impact, N-terminal domain"/>
    <property type="match status" value="1"/>
</dbReference>
<dbReference type="InterPro" id="IPR023582">
    <property type="entry name" value="Impact"/>
</dbReference>
<dbReference type="PANTHER" id="PTHR16301:SF20">
    <property type="entry name" value="IMPACT FAMILY MEMBER YIGZ"/>
    <property type="match status" value="1"/>
</dbReference>
<dbReference type="InterPro" id="IPR001498">
    <property type="entry name" value="Impact_N"/>
</dbReference>
<dbReference type="InterPro" id="IPR036956">
    <property type="entry name" value="Impact_N_sf"/>
</dbReference>
<evidence type="ECO:0000259" key="2">
    <source>
        <dbReference type="Pfam" id="PF01205"/>
    </source>
</evidence>
<evidence type="ECO:0000313" key="4">
    <source>
        <dbReference type="Proteomes" id="UP000321168"/>
    </source>
</evidence>